<name>A0ABV2J9Y1_9FIRM</name>
<proteinExistence type="predicted"/>
<organism evidence="1 2">
    <name type="scientific">Peptoniphilus olsenii</name>
    <dbReference type="NCBI Taxonomy" id="411570"/>
    <lineage>
        <taxon>Bacteria</taxon>
        <taxon>Bacillati</taxon>
        <taxon>Bacillota</taxon>
        <taxon>Tissierellia</taxon>
        <taxon>Tissierellales</taxon>
        <taxon>Peptoniphilaceae</taxon>
        <taxon>Peptoniphilus</taxon>
    </lineage>
</organism>
<protein>
    <submittedName>
        <fullName evidence="1">ABC-type metal ion transport system substrate-binding protein</fullName>
    </submittedName>
</protein>
<dbReference type="EMBL" id="JBEPMA010000001">
    <property type="protein sequence ID" value="MET3616599.1"/>
    <property type="molecule type" value="Genomic_DNA"/>
</dbReference>
<dbReference type="RefSeq" id="WP_354366605.1">
    <property type="nucleotide sequence ID" value="NZ_JBEPMA010000001.1"/>
</dbReference>
<dbReference type="Proteomes" id="UP001549162">
    <property type="component" value="Unassembled WGS sequence"/>
</dbReference>
<dbReference type="Gene3D" id="1.10.720.30">
    <property type="entry name" value="SAP domain"/>
    <property type="match status" value="1"/>
</dbReference>
<dbReference type="InterPro" id="IPR036361">
    <property type="entry name" value="SAP_dom_sf"/>
</dbReference>
<accession>A0ABV2J9Y1</accession>
<reference evidence="1 2" key="1">
    <citation type="submission" date="2024-06" db="EMBL/GenBank/DDBJ databases">
        <title>Genomic Encyclopedia of Type Strains, Phase IV (KMG-IV): sequencing the most valuable type-strain genomes for metagenomic binning, comparative biology and taxonomic classification.</title>
        <authorList>
            <person name="Goeker M."/>
        </authorList>
    </citation>
    <scope>NUCLEOTIDE SEQUENCE [LARGE SCALE GENOMIC DNA]</scope>
    <source>
        <strain evidence="1 2">DSM 21460</strain>
    </source>
</reference>
<keyword evidence="2" id="KW-1185">Reference proteome</keyword>
<sequence>MKLKLNNLVYTTTDENKILELQELGAIVIEDTDIKDETTKIDKTSNLKNLTVEELEALIDEKGIDRKGIVRKADLIALLK</sequence>
<evidence type="ECO:0000313" key="1">
    <source>
        <dbReference type="EMBL" id="MET3616599.1"/>
    </source>
</evidence>
<evidence type="ECO:0000313" key="2">
    <source>
        <dbReference type="Proteomes" id="UP001549162"/>
    </source>
</evidence>
<gene>
    <name evidence="1" type="ORF">ABID14_000219</name>
</gene>
<comment type="caution">
    <text evidence="1">The sequence shown here is derived from an EMBL/GenBank/DDBJ whole genome shotgun (WGS) entry which is preliminary data.</text>
</comment>